<evidence type="ECO:0000313" key="5">
    <source>
        <dbReference type="Proteomes" id="UP001596494"/>
    </source>
</evidence>
<dbReference type="Gene3D" id="3.60.21.10">
    <property type="match status" value="1"/>
</dbReference>
<dbReference type="InterPro" id="IPR000979">
    <property type="entry name" value="Phosphodiesterase_MJ0936/Vps29"/>
</dbReference>
<evidence type="ECO:0000256" key="1">
    <source>
        <dbReference type="ARBA" id="ARBA00008950"/>
    </source>
</evidence>
<dbReference type="CDD" id="cd00841">
    <property type="entry name" value="MPP_YfcE"/>
    <property type="match status" value="1"/>
</dbReference>
<keyword evidence="2" id="KW-0479">Metal-binding</keyword>
<dbReference type="RefSeq" id="WP_289214608.1">
    <property type="nucleotide sequence ID" value="NZ_JAPVRC010000001.1"/>
</dbReference>
<dbReference type="EMBL" id="JBHTBY010000006">
    <property type="protein sequence ID" value="MFC7321069.1"/>
    <property type="molecule type" value="Genomic_DNA"/>
</dbReference>
<comment type="caution">
    <text evidence="4">The sequence shown here is derived from an EMBL/GenBank/DDBJ whole genome shotgun (WGS) entry which is preliminary data.</text>
</comment>
<dbReference type="PANTHER" id="PTHR11124">
    <property type="entry name" value="VACUOLAR SORTING PROTEIN VPS29"/>
    <property type="match status" value="1"/>
</dbReference>
<dbReference type="NCBIfam" id="TIGR00040">
    <property type="entry name" value="yfcE"/>
    <property type="match status" value="1"/>
</dbReference>
<dbReference type="Pfam" id="PF12850">
    <property type="entry name" value="Metallophos_2"/>
    <property type="match status" value="1"/>
</dbReference>
<dbReference type="InterPro" id="IPR041802">
    <property type="entry name" value="MPP_YfcE"/>
</dbReference>
<dbReference type="InterPro" id="IPR029052">
    <property type="entry name" value="Metallo-depent_PP-like"/>
</dbReference>
<protein>
    <recommendedName>
        <fullName evidence="2">Phosphoesterase</fullName>
        <ecNumber evidence="2">3.1.4.-</ecNumber>
    </recommendedName>
</protein>
<evidence type="ECO:0000313" key="4">
    <source>
        <dbReference type="EMBL" id="MFC7321069.1"/>
    </source>
</evidence>
<accession>A0ABW2K2W2</accession>
<dbReference type="SUPFAM" id="SSF56300">
    <property type="entry name" value="Metallo-dependent phosphatases"/>
    <property type="match status" value="1"/>
</dbReference>
<evidence type="ECO:0000256" key="2">
    <source>
        <dbReference type="RuleBase" id="RU362039"/>
    </source>
</evidence>
<sequence length="175" mass="19631">MPKVLIVSDTHGLTDKVIEIKERHQHEVDAMIHCGDSELAYASEELEGFYYAKGNCDFEPEMENEQVVPVGNIKILVVHGHLHQIKSTLLPLSYRAEEVGAQIACFGHSHMAGAEKVNGKLLINPGSAREPRDHKEPSYAILEWQSNDKISLQYYHVNGEPMPELRMETSLAAEN</sequence>
<organism evidence="4 5">
    <name type="scientific">Halobacillus campisalis</name>
    <dbReference type="NCBI Taxonomy" id="435909"/>
    <lineage>
        <taxon>Bacteria</taxon>
        <taxon>Bacillati</taxon>
        <taxon>Bacillota</taxon>
        <taxon>Bacilli</taxon>
        <taxon>Bacillales</taxon>
        <taxon>Bacillaceae</taxon>
        <taxon>Halobacillus</taxon>
    </lineage>
</organism>
<gene>
    <name evidence="4" type="ORF">ACFQMN_09275</name>
</gene>
<comment type="cofactor">
    <cofactor evidence="2">
        <name>a divalent metal cation</name>
        <dbReference type="ChEBI" id="CHEBI:60240"/>
    </cofactor>
</comment>
<reference evidence="5" key="1">
    <citation type="journal article" date="2019" name="Int. J. Syst. Evol. Microbiol.">
        <title>The Global Catalogue of Microorganisms (GCM) 10K type strain sequencing project: providing services to taxonomists for standard genome sequencing and annotation.</title>
        <authorList>
            <consortium name="The Broad Institute Genomics Platform"/>
            <consortium name="The Broad Institute Genome Sequencing Center for Infectious Disease"/>
            <person name="Wu L."/>
            <person name="Ma J."/>
        </authorList>
    </citation>
    <scope>NUCLEOTIDE SEQUENCE [LARGE SCALE GENOMIC DNA]</scope>
    <source>
        <strain evidence="5">CCUG 73951</strain>
    </source>
</reference>
<dbReference type="EC" id="3.1.4.-" evidence="2"/>
<comment type="similarity">
    <text evidence="1 2">Belongs to the metallophosphoesterase superfamily. YfcE family.</text>
</comment>
<feature type="domain" description="Calcineurin-like phosphoesterase" evidence="3">
    <location>
        <begin position="3"/>
        <end position="146"/>
    </location>
</feature>
<dbReference type="Proteomes" id="UP001596494">
    <property type="component" value="Unassembled WGS sequence"/>
</dbReference>
<proteinExistence type="inferred from homology"/>
<dbReference type="InterPro" id="IPR024654">
    <property type="entry name" value="Calcineurin-like_PHP_lpxH"/>
</dbReference>
<keyword evidence="5" id="KW-1185">Reference proteome</keyword>
<name>A0ABW2K2W2_9BACI</name>
<evidence type="ECO:0000259" key="3">
    <source>
        <dbReference type="Pfam" id="PF12850"/>
    </source>
</evidence>